<dbReference type="Gene3D" id="1.20.5.190">
    <property type="match status" value="1"/>
</dbReference>
<comment type="similarity">
    <text evidence="6">Belongs to the TRAFAC class myosin-kinesin ATPase superfamily. Myosin family.</text>
</comment>
<accession>A0A0G4ITT1</accession>
<evidence type="ECO:0000256" key="6">
    <source>
        <dbReference type="PROSITE-ProRule" id="PRU00782"/>
    </source>
</evidence>
<feature type="binding site" evidence="6">
    <location>
        <begin position="179"/>
        <end position="186"/>
    </location>
    <ligand>
        <name>ATP</name>
        <dbReference type="ChEBI" id="CHEBI:30616"/>
    </ligand>
</feature>
<feature type="domain" description="Myosin motor" evidence="7">
    <location>
        <begin position="86"/>
        <end position="785"/>
    </location>
</feature>
<dbReference type="InterPro" id="IPR016024">
    <property type="entry name" value="ARM-type_fold"/>
</dbReference>
<keyword evidence="1 6" id="KW-0547">Nucleotide-binding</keyword>
<dbReference type="Gene3D" id="1.20.58.530">
    <property type="match status" value="1"/>
</dbReference>
<dbReference type="GO" id="GO:0005524">
    <property type="term" value="F:ATP binding"/>
    <property type="evidence" value="ECO:0007669"/>
    <property type="project" value="UniProtKB-UniRule"/>
</dbReference>
<dbReference type="InterPro" id="IPR011989">
    <property type="entry name" value="ARM-like"/>
</dbReference>
<dbReference type="PANTHER" id="PTHR13140">
    <property type="entry name" value="MYOSIN"/>
    <property type="match status" value="1"/>
</dbReference>
<organism evidence="8 9">
    <name type="scientific">Plasmodiophora brassicae</name>
    <name type="common">Clubroot disease agent</name>
    <dbReference type="NCBI Taxonomy" id="37360"/>
    <lineage>
        <taxon>Eukaryota</taxon>
        <taxon>Sar</taxon>
        <taxon>Rhizaria</taxon>
        <taxon>Endomyxa</taxon>
        <taxon>Phytomyxea</taxon>
        <taxon>Plasmodiophorida</taxon>
        <taxon>Plasmodiophoridae</taxon>
        <taxon>Plasmodiophora</taxon>
    </lineage>
</organism>
<dbReference type="InterPro" id="IPR036961">
    <property type="entry name" value="Kinesin_motor_dom_sf"/>
</dbReference>
<dbReference type="STRING" id="37360.A0A0G4ITT1"/>
<keyword evidence="5 6" id="KW-0009">Actin-binding</keyword>
<dbReference type="SUPFAM" id="SSF52540">
    <property type="entry name" value="P-loop containing nucleoside triphosphate hydrolases"/>
    <property type="match status" value="1"/>
</dbReference>
<reference evidence="8 9" key="1">
    <citation type="submission" date="2015-02" db="EMBL/GenBank/DDBJ databases">
        <authorList>
            <person name="Chooi Y.-H."/>
        </authorList>
    </citation>
    <scope>NUCLEOTIDE SEQUENCE [LARGE SCALE GENOMIC DNA]</scope>
    <source>
        <strain evidence="8">E3</strain>
    </source>
</reference>
<evidence type="ECO:0000256" key="1">
    <source>
        <dbReference type="ARBA" id="ARBA00022741"/>
    </source>
</evidence>
<evidence type="ECO:0000256" key="4">
    <source>
        <dbReference type="ARBA" id="ARBA00023175"/>
    </source>
</evidence>
<dbReference type="EMBL" id="CDSF01000086">
    <property type="protein sequence ID" value="CEO98645.1"/>
    <property type="molecule type" value="Genomic_DNA"/>
</dbReference>
<dbReference type="PRINTS" id="PR00193">
    <property type="entry name" value="MYOSINHEAVY"/>
</dbReference>
<dbReference type="InterPro" id="IPR000225">
    <property type="entry name" value="Armadillo"/>
</dbReference>
<dbReference type="GO" id="GO:0000146">
    <property type="term" value="F:microfilament motor activity"/>
    <property type="evidence" value="ECO:0007669"/>
    <property type="project" value="TreeGrafter"/>
</dbReference>
<feature type="region of interest" description="Actin-binding" evidence="6">
    <location>
        <begin position="666"/>
        <end position="688"/>
    </location>
</feature>
<keyword evidence="9" id="KW-1185">Reference proteome</keyword>
<dbReference type="OrthoDB" id="6108017at2759"/>
<keyword evidence="2 6" id="KW-0067">ATP-binding</keyword>
<evidence type="ECO:0000259" key="7">
    <source>
        <dbReference type="PROSITE" id="PS51456"/>
    </source>
</evidence>
<evidence type="ECO:0000313" key="9">
    <source>
        <dbReference type="Proteomes" id="UP000039324"/>
    </source>
</evidence>
<dbReference type="PANTHER" id="PTHR13140:SF706">
    <property type="entry name" value="DILUTE CLASS UNCONVENTIONAL MYOSIN, ISOFORM C"/>
    <property type="match status" value="1"/>
</dbReference>
<dbReference type="CDD" id="cd00124">
    <property type="entry name" value="MYSc"/>
    <property type="match status" value="1"/>
</dbReference>
<dbReference type="Gene3D" id="1.10.10.820">
    <property type="match status" value="1"/>
</dbReference>
<dbReference type="GO" id="GO:0005737">
    <property type="term" value="C:cytoplasm"/>
    <property type="evidence" value="ECO:0007669"/>
    <property type="project" value="TreeGrafter"/>
</dbReference>
<proteinExistence type="inferred from homology"/>
<dbReference type="Pfam" id="PF00063">
    <property type="entry name" value="Myosin_head"/>
    <property type="match status" value="1"/>
</dbReference>
<dbReference type="Gene3D" id="1.25.10.10">
    <property type="entry name" value="Leucine-rich Repeat Variant"/>
    <property type="match status" value="3"/>
</dbReference>
<dbReference type="GO" id="GO:0016020">
    <property type="term" value="C:membrane"/>
    <property type="evidence" value="ECO:0007669"/>
    <property type="project" value="TreeGrafter"/>
</dbReference>
<evidence type="ECO:0000313" key="8">
    <source>
        <dbReference type="EMBL" id="CEO98645.1"/>
    </source>
</evidence>
<dbReference type="PROSITE" id="PS51456">
    <property type="entry name" value="MYOSIN_MOTOR"/>
    <property type="match status" value="1"/>
</dbReference>
<name>A0A0G4ITT1_PLABS</name>
<protein>
    <recommendedName>
        <fullName evidence="7">Myosin motor domain-containing protein</fullName>
    </recommendedName>
</protein>
<dbReference type="SUPFAM" id="SSF48371">
    <property type="entry name" value="ARM repeat"/>
    <property type="match status" value="4"/>
</dbReference>
<evidence type="ECO:0000256" key="3">
    <source>
        <dbReference type="ARBA" id="ARBA00023123"/>
    </source>
</evidence>
<dbReference type="Proteomes" id="UP000039324">
    <property type="component" value="Unassembled WGS sequence"/>
</dbReference>
<dbReference type="InterPro" id="IPR027417">
    <property type="entry name" value="P-loop_NTPase"/>
</dbReference>
<dbReference type="SMART" id="SM00185">
    <property type="entry name" value="ARM"/>
    <property type="match status" value="7"/>
</dbReference>
<dbReference type="InterPro" id="IPR001609">
    <property type="entry name" value="Myosin_head_motor_dom-like"/>
</dbReference>
<dbReference type="Gene3D" id="3.40.850.10">
    <property type="entry name" value="Kinesin motor domain"/>
    <property type="match status" value="1"/>
</dbReference>
<evidence type="ECO:0000256" key="5">
    <source>
        <dbReference type="ARBA" id="ARBA00023203"/>
    </source>
</evidence>
<dbReference type="GO" id="GO:0016459">
    <property type="term" value="C:myosin complex"/>
    <property type="evidence" value="ECO:0007669"/>
    <property type="project" value="UniProtKB-KW"/>
</dbReference>
<dbReference type="GO" id="GO:0007015">
    <property type="term" value="P:actin filament organization"/>
    <property type="evidence" value="ECO:0007669"/>
    <property type="project" value="TreeGrafter"/>
</dbReference>
<keyword evidence="3 6" id="KW-0518">Myosin</keyword>
<dbReference type="SMART" id="SM00242">
    <property type="entry name" value="MYSc"/>
    <property type="match status" value="1"/>
</dbReference>
<dbReference type="PROSITE" id="PS50096">
    <property type="entry name" value="IQ"/>
    <property type="match status" value="1"/>
</dbReference>
<dbReference type="GO" id="GO:0051015">
    <property type="term" value="F:actin filament binding"/>
    <property type="evidence" value="ECO:0007669"/>
    <property type="project" value="TreeGrafter"/>
</dbReference>
<dbReference type="Gene3D" id="6.20.240.20">
    <property type="match status" value="1"/>
</dbReference>
<evidence type="ECO:0000256" key="2">
    <source>
        <dbReference type="ARBA" id="ARBA00022840"/>
    </source>
</evidence>
<dbReference type="Gene3D" id="1.20.120.720">
    <property type="entry name" value="Myosin VI head, motor domain, U50 subdomain"/>
    <property type="match status" value="1"/>
</dbReference>
<sequence>MDIDVVGDAKADGDGAGKVGADQAKTLMMSLDVGSIYVPDPELVYREMNIVRTIDNMVVVGDGVEGHPESIFPISDCLNVPSYPEFGYHDMIEMESLHTASILYNLRLRFEQDIIYTYMGGILVSVNPFKPIDLYTPEAVNLYRESNMHDHAPHIYATADAVYRALLRGDGDQSIVISGESGAGKTEAAKIVLQYIAEVASKTGAQKPGMVQASFPVHERILATNPILEAFGNAKTIRNNNSSRFGKLLEIQLQGDGFVSGALFETYLLEKLRVTKQNPDERNFHSFYYLLATVDPSERQMWQLGGPADYRYLKNTVGVEISGEDAAVELAKLKASMTVAGFNAADQANVFNILAAILWLGNLSFSKAESSAVENTDGKPALANLADGIRLTVYAKVLNWAAYLLGCDPAGLATTLTSRTNVIKGETFFVPLDQFQSVDTCDTLAQHLYAKVFHWIVDKLNVSMTTPTNSDGGRVLLLDVFGFEIFTRNSFEQLCINYANERLQLQFNEYVFRLEQREYAAEGIQVEHVAFTDNQGCIDLVDLPPVGILFLINEEAHFPKGTDQTLLQKIVTTHANSTYLEPDRFKGSAFHIKHYAGKVKYEVSGFLSKNRERFSKDLLRLIANSYNDFLKTIFASAIEADAVVEDGKRLKTATKSTVALEFRTSLVNLCDKLATTQSNFIRCIKSNDACRPDVFDAPLVNRQLRYIGALETIRIRREGYAQRRTADTFLERYWCVMPLHLRGKKPNLEILLEQLKPEESSGIALGASKIFIKADAFESLERRRFETKAHAATHIQAHVRGRNTRRFVKTLREAIVVLHAACAAYIAKTDYRMQIRYALQKIELPHSAEKLQFFIKASTRNVQAIFECGGADIIIDAILSGKSSPTQKSALIRVLVGMIANEHFAGIITRRPDYDLLRQAIQGTNESVAFLDRIVEFAPDAGVVFRNDGLAAINSAIPVQSDAAAVLSKLMGRGKPCTAAVGRDSSTILQLVSELNRTNKFSAQIQYLLRCLVQLSKNKHHVESLVACGAVEACLSAWARLPNEVSVGREAADLITALLPVPGVIDRLNVREGLLPFLLQTLSTNPASASFVHPLLVEIVRWDPTLADKLEEVLAQQGTLANAESLASWAAALKYQLDLNANTNGTQQYNAVVSCIRGLRQFPESLTAVSATISSLRALIRADMKTALEAIDNENGLAAIAFCAIQHYGAPEIQDDVIAIGELMITPERIRGILNEVQRAIMDATSSSPDSLSLIFNTSVLALASNSESHCKTILDDNGIAKLLSVLQQKATDVSSGSAVPVNALRCLAHVLARSPDVLPQMAKLNGMAIAKLAVHQNANLFEAYLDFVRFDPDSIAGIASMATFRDAIRRDGRVANAAVRCITRAPPSAVNTAWVSAITEALPVLDTAHLLEALPFLTVHVALVDGDAALAVLPPLINQAVANSPEQAALIAFARLLVDSKPRIGEARQQALADSVQGAFSAFDEKSEASANAVTILSMLFSQSEAFLLSTAAKSVPISTAKFDVDKNLPVLVKAALEQVSNNANALRQLLQQPPPLPAAASMVPVGAAVRSRAVLVKEEALLSEIRASSQLLTGLQQQNPRARQIMKEGGVTKVLKDALEAAAVADESAAHQSALVAMAPLFAGNSASLSSIQIQLLHRFSYYEGFSVKVIPVLNTMINEDSSGAAAAALDEQGLISAIHAVLHERVACDEIILQALKTCHSFAKQGAVRSDLIPRGVEHGVVQCLTTAPVLLDYEKEAVEIALSALQLILSSPSKSILPALTPDVVQFVVRCMVMHANEIDVMRAAFGTLLAMAQHVSLLQGFCTNADLQRAIMSAVIQHATDADLCADGMKLMSMLVKAEAAIPMATLSQKDGSGESVFLLANLRNATRRQVCGQVLPMACGQEVDVILSALRAHPNDKRIAVACLKLLSEADAAVVSHLDEDLELLLKSNWMGDGELSGLAAKIRTAIAKYRESVDEERLRQTLVDQDASFLISTMRANPGNTKIAMLSLKMMEEAESGFLEADDLESNLRFLLQTQWANDKTLAPLALKVLDRVMDAGMPTTNVKTYNDSAVRTFPVRYQPWTEPIDHYQATVASVCEDVSKVPDGKLATDQLYRLLEAINKFPDDMDLSIAIATGIWRLANAMPQKDRRTVWRGTGIVAIIRALGVHIKNPTVLIWLTRILALLSEDDQLKSLIGIHGGIPAIFNVVRAYSKVGQMADELRQSCVETVALVAYRNPANIAEIVKDNGIPLLVGLIDRGEEPVDLTINVLVALTNVGYMNNRNKVEIVAKGGGRAAAQVLDRSTVAENTLALQVAMRCVAALATVEENANALVDDNVVKLINNAIKKHADHVVLAEQAAQTLQNLSGCREQQKEAIVKQRGVQLCISLWEAHPSNVVVVDAVLRCLHQLCASTQTTTGAIPALICKLRGLEILLQQNDALLARPTLAEVALLLYADLALNETICGVITNQNVVVKVIACAEKHQLSMGIVKPALALIGILASSTSAICKQVAEQGALRWPESLMIRAPDNVELWSECVKALTALACAPANVTRNTDPFIKLVAEGLTRFTHNVQFVKNSAVLWSRLALHPYGTRQMLDKGCIPDMLTALTEHSDAAVVVEKFVRAMLNMVTVELASYSVLVREKAGRLVKELATRHTSNRATLKACQAFIARMDELAAMDSHIGSIRDRVPKDVLNMMTAGVIVRKMPGGSSKLLSVSEDCQYLVWQDLAKTKAGSLALCHVMEVRPGACTPALQGKPLIGKQADPAASFAIFDRRRPQKPISVEAPNGDTARAWIKSLELLQKLNYLGNSKESFDSSKGKK</sequence>
<keyword evidence="4 6" id="KW-0505">Motor protein</keyword>
<gene>
    <name evidence="8" type="ORF">PBRA_006759</name>
</gene>